<evidence type="ECO:0000313" key="1">
    <source>
        <dbReference type="EMBL" id="PTA49272.1"/>
    </source>
</evidence>
<name>A0ABX5HT20_9GAMM</name>
<protein>
    <recommendedName>
        <fullName evidence="3">HTH cro/C1-type domain-containing protein</fullName>
    </recommendedName>
</protein>
<dbReference type="Proteomes" id="UP000240506">
    <property type="component" value="Unassembled WGS sequence"/>
</dbReference>
<organism evidence="1 2">
    <name type="scientific">Shewanella morhuae</name>
    <dbReference type="NCBI Taxonomy" id="365591"/>
    <lineage>
        <taxon>Bacteria</taxon>
        <taxon>Pseudomonadati</taxon>
        <taxon>Pseudomonadota</taxon>
        <taxon>Gammaproteobacteria</taxon>
        <taxon>Alteromonadales</taxon>
        <taxon>Shewanellaceae</taxon>
        <taxon>Shewanella</taxon>
    </lineage>
</organism>
<keyword evidence="2" id="KW-1185">Reference proteome</keyword>
<accession>A0ABX5HT20</accession>
<evidence type="ECO:0008006" key="3">
    <source>
        <dbReference type="Google" id="ProtNLM"/>
    </source>
</evidence>
<dbReference type="RefSeq" id="WP_107881629.1">
    <property type="nucleotide sequence ID" value="NZ_PYSG01000002.1"/>
</dbReference>
<sequence>MDYLTSVIDAPSYVARAELVQYVDTQSRFLPIRLTVNDNNKYAQLVNSNDSNIYYLLDHIEDDQVKNAGQLELIQQDTISVNDCVLKGQDVLGLKINEIARLLGVSRATLDLHRKGANVKDMTAYHSLYSFVSSVETLYGNSIKNGVRNVLVERKTLIQHLVINSDNLSVVMPLVAEVSEKVRGMRIIKSDMDASKTNIRLSGIGRMA</sequence>
<reference evidence="1 2" key="1">
    <citation type="submission" date="2018-03" db="EMBL/GenBank/DDBJ databases">
        <authorList>
            <person name="Dailey F.E."/>
        </authorList>
    </citation>
    <scope>NUCLEOTIDE SEQUENCE [LARGE SCALE GENOMIC DNA]</scope>
    <source>
        <strain evidence="1 2">CW7</strain>
    </source>
</reference>
<proteinExistence type="predicted"/>
<evidence type="ECO:0000313" key="2">
    <source>
        <dbReference type="Proteomes" id="UP000240506"/>
    </source>
</evidence>
<comment type="caution">
    <text evidence="1">The sequence shown here is derived from an EMBL/GenBank/DDBJ whole genome shotgun (WGS) entry which is preliminary data.</text>
</comment>
<dbReference type="EMBL" id="PYSG01000002">
    <property type="protein sequence ID" value="PTA49272.1"/>
    <property type="molecule type" value="Genomic_DNA"/>
</dbReference>
<gene>
    <name evidence="1" type="ORF">C9I43_01380</name>
</gene>
<reference evidence="1 2" key="2">
    <citation type="submission" date="2018-04" db="EMBL/GenBank/DDBJ databases">
        <title>Genomic sequence of a freshwater isolate of Shewanella morhuae.</title>
        <authorList>
            <person name="Castillo D.E."/>
            <person name="Gram L."/>
        </authorList>
    </citation>
    <scope>NUCLEOTIDE SEQUENCE [LARGE SCALE GENOMIC DNA]</scope>
    <source>
        <strain evidence="1 2">CW7</strain>
    </source>
</reference>